<protein>
    <recommendedName>
        <fullName evidence="2">histidine kinase</fullName>
        <ecNumber evidence="2">2.7.13.3</ecNumber>
    </recommendedName>
</protein>
<dbReference type="EC" id="2.7.13.3" evidence="2"/>
<dbReference type="InterPro" id="IPR003594">
    <property type="entry name" value="HATPase_dom"/>
</dbReference>
<dbReference type="SUPFAM" id="SSF55781">
    <property type="entry name" value="GAF domain-like"/>
    <property type="match status" value="1"/>
</dbReference>
<feature type="domain" description="PAS" evidence="9">
    <location>
        <begin position="334"/>
        <end position="386"/>
    </location>
</feature>
<dbReference type="InterPro" id="IPR029016">
    <property type="entry name" value="GAF-like_dom_sf"/>
</dbReference>
<dbReference type="PANTHER" id="PTHR43065">
    <property type="entry name" value="SENSOR HISTIDINE KINASE"/>
    <property type="match status" value="1"/>
</dbReference>
<name>A0ABT9EJC9_9SPHN</name>
<gene>
    <name evidence="10" type="ORF">Q5H91_07540</name>
</gene>
<dbReference type="SMART" id="SM00388">
    <property type="entry name" value="HisKA"/>
    <property type="match status" value="1"/>
</dbReference>
<dbReference type="CDD" id="cd00130">
    <property type="entry name" value="PAS"/>
    <property type="match status" value="1"/>
</dbReference>
<evidence type="ECO:0000256" key="4">
    <source>
        <dbReference type="ARBA" id="ARBA00022679"/>
    </source>
</evidence>
<comment type="catalytic activity">
    <reaction evidence="1">
        <text>ATP + protein L-histidine = ADP + protein N-phospho-L-histidine.</text>
        <dbReference type="EC" id="2.7.13.3"/>
    </reaction>
</comment>
<dbReference type="InterPro" id="IPR035965">
    <property type="entry name" value="PAS-like_dom_sf"/>
</dbReference>
<reference evidence="10 11" key="1">
    <citation type="submission" date="2023-07" db="EMBL/GenBank/DDBJ databases">
        <authorList>
            <person name="Kim M.K."/>
        </authorList>
    </citation>
    <scope>NUCLEOTIDE SEQUENCE [LARGE SCALE GENOMIC DNA]</scope>
    <source>
        <strain evidence="10 11">KR1UV-12</strain>
    </source>
</reference>
<dbReference type="InterPro" id="IPR004358">
    <property type="entry name" value="Sig_transdc_His_kin-like_C"/>
</dbReference>
<dbReference type="NCBIfam" id="TIGR00229">
    <property type="entry name" value="sensory_box"/>
    <property type="match status" value="1"/>
</dbReference>
<evidence type="ECO:0000256" key="3">
    <source>
        <dbReference type="ARBA" id="ARBA00022553"/>
    </source>
</evidence>
<dbReference type="Proteomes" id="UP001230685">
    <property type="component" value="Unassembled WGS sequence"/>
</dbReference>
<feature type="domain" description="Histidine kinase" evidence="7">
    <location>
        <begin position="454"/>
        <end position="678"/>
    </location>
</feature>
<dbReference type="SMART" id="SM00448">
    <property type="entry name" value="REC"/>
    <property type="match status" value="1"/>
</dbReference>
<organism evidence="10 11">
    <name type="scientific">Sphingomonas aurea</name>
    <dbReference type="NCBI Taxonomy" id="3063994"/>
    <lineage>
        <taxon>Bacteria</taxon>
        <taxon>Pseudomonadati</taxon>
        <taxon>Pseudomonadota</taxon>
        <taxon>Alphaproteobacteria</taxon>
        <taxon>Sphingomonadales</taxon>
        <taxon>Sphingomonadaceae</taxon>
        <taxon>Sphingomonas</taxon>
    </lineage>
</organism>
<dbReference type="Pfam" id="PF00072">
    <property type="entry name" value="Response_reg"/>
    <property type="match status" value="1"/>
</dbReference>
<dbReference type="CDD" id="cd16919">
    <property type="entry name" value="HATPase_CckA-like"/>
    <property type="match status" value="1"/>
</dbReference>
<dbReference type="EMBL" id="JAUUDS010000002">
    <property type="protein sequence ID" value="MDP1027060.1"/>
    <property type="molecule type" value="Genomic_DNA"/>
</dbReference>
<dbReference type="InterPro" id="IPR013655">
    <property type="entry name" value="PAS_fold_3"/>
</dbReference>
<feature type="domain" description="Response regulatory" evidence="8">
    <location>
        <begin position="700"/>
        <end position="816"/>
    </location>
</feature>
<dbReference type="Pfam" id="PF13188">
    <property type="entry name" value="PAS_8"/>
    <property type="match status" value="1"/>
</dbReference>
<dbReference type="PRINTS" id="PR00344">
    <property type="entry name" value="BCTRLSENSOR"/>
</dbReference>
<dbReference type="InterPro" id="IPR011006">
    <property type="entry name" value="CheY-like_superfamily"/>
</dbReference>
<dbReference type="SUPFAM" id="SSF55874">
    <property type="entry name" value="ATPase domain of HSP90 chaperone/DNA topoisomerase II/histidine kinase"/>
    <property type="match status" value="1"/>
</dbReference>
<dbReference type="PROSITE" id="PS50110">
    <property type="entry name" value="RESPONSE_REGULATORY"/>
    <property type="match status" value="1"/>
</dbReference>
<evidence type="ECO:0000259" key="9">
    <source>
        <dbReference type="PROSITE" id="PS50112"/>
    </source>
</evidence>
<dbReference type="InterPro" id="IPR001789">
    <property type="entry name" value="Sig_transdc_resp-reg_receiver"/>
</dbReference>
<dbReference type="CDD" id="cd00082">
    <property type="entry name" value="HisKA"/>
    <property type="match status" value="1"/>
</dbReference>
<dbReference type="InterPro" id="IPR005467">
    <property type="entry name" value="His_kinase_dom"/>
</dbReference>
<keyword evidence="3 6" id="KW-0597">Phosphoprotein</keyword>
<dbReference type="Pfam" id="PF00512">
    <property type="entry name" value="HisKA"/>
    <property type="match status" value="1"/>
</dbReference>
<keyword evidence="5" id="KW-0418">Kinase</keyword>
<dbReference type="Pfam" id="PF01590">
    <property type="entry name" value="GAF"/>
    <property type="match status" value="1"/>
</dbReference>
<dbReference type="Gene3D" id="3.40.50.2300">
    <property type="match status" value="1"/>
</dbReference>
<evidence type="ECO:0000313" key="11">
    <source>
        <dbReference type="Proteomes" id="UP001230685"/>
    </source>
</evidence>
<dbReference type="InterPro" id="IPR036890">
    <property type="entry name" value="HATPase_C_sf"/>
</dbReference>
<keyword evidence="11" id="KW-1185">Reference proteome</keyword>
<dbReference type="PROSITE" id="PS50109">
    <property type="entry name" value="HIS_KIN"/>
    <property type="match status" value="1"/>
</dbReference>
<proteinExistence type="predicted"/>
<evidence type="ECO:0000256" key="6">
    <source>
        <dbReference type="PROSITE-ProRule" id="PRU00169"/>
    </source>
</evidence>
<dbReference type="InterPro" id="IPR003018">
    <property type="entry name" value="GAF"/>
</dbReference>
<dbReference type="SMART" id="SM00091">
    <property type="entry name" value="PAS"/>
    <property type="match status" value="2"/>
</dbReference>
<dbReference type="Pfam" id="PF08447">
    <property type="entry name" value="PAS_3"/>
    <property type="match status" value="1"/>
</dbReference>
<feature type="modified residue" description="4-aspartylphosphate" evidence="6">
    <location>
        <position position="750"/>
    </location>
</feature>
<accession>A0ABT9EJC9</accession>
<dbReference type="SMART" id="SM00065">
    <property type="entry name" value="GAF"/>
    <property type="match status" value="1"/>
</dbReference>
<sequence length="818" mass="90061">MNVDHMDERGTERAAALAYYEILDSPREEAFDELAALAAKLCDTPIAVVNLMAADRQFFKAEVGLDVRETPFDSSFCAKALHEEDFLLVPDTTKDARFDCNPLVVGEPYIRFYAGVLLKTPEGVPIGTLCVMDFRPREMSALEQETLRVFGRQVMAQLDLRRTALEREREQEAAFASESRYRVLFESIESGFCLAEVRLGDGDAPTDYRIVEANPAFYRQTGFPEAILGQWLRRAAPGLEEHWFETYGQVARTGEPIRFEDGAIALDRWFDVSAFRVGEPDEYRVAILFNDISARRLAEEALRQLNETLEDRVATRTAERDMLWRNTQDIQVTLDGAGLFQSINPAFTAILGWEPDDVLGKPVFDFVLPEDEELTDQALQHARTSALPIVENRYRHKDGGLRWISWVAAPAEGLIYASGRHITAEKEQAAALKQSEDALRQAQKMEAVGQLTGGLAHDFNNLLTGMMGNLELLQLRVARGRLEDLDRFINAAQGAGRRAASLTQRLLAFSRRQTLDPRPTDVNRLILGLEEMLQRTMGATTDIEIVGAAGLWAAEIDAGQLENAILNLCINGRDAMPGGGRLTIETANKWIDDRTGRERDLPPGQYISVCVTDSGTGMSPETIERAFEPFYTTKPIGQGTGLGLSMIYGFARQSGGQVRIYSELGQGTTICIYLPRHHGEAVDEVGNDVAALVEAGSGQTVLVVDDEATIRHLIDEVLDEIGYTVIGAADGAAGIKVLQSGARIELLITDVGLPNGMNGRQVADEARRLRPGLKVLFITGFAENAAVGNGHLEPGMELLTKPFTLEALSAKVAQMLSG</sequence>
<dbReference type="Gene3D" id="3.30.565.10">
    <property type="entry name" value="Histidine kinase-like ATPase, C-terminal domain"/>
    <property type="match status" value="1"/>
</dbReference>
<dbReference type="SUPFAM" id="SSF52172">
    <property type="entry name" value="CheY-like"/>
    <property type="match status" value="1"/>
</dbReference>
<dbReference type="Gene3D" id="1.10.287.130">
    <property type="match status" value="1"/>
</dbReference>
<dbReference type="Pfam" id="PF02518">
    <property type="entry name" value="HATPase_c"/>
    <property type="match status" value="1"/>
</dbReference>
<dbReference type="Gene3D" id="3.30.450.20">
    <property type="entry name" value="PAS domain"/>
    <property type="match status" value="2"/>
</dbReference>
<dbReference type="InterPro" id="IPR000014">
    <property type="entry name" value="PAS"/>
</dbReference>
<dbReference type="InterPro" id="IPR036097">
    <property type="entry name" value="HisK_dim/P_sf"/>
</dbReference>
<evidence type="ECO:0000313" key="10">
    <source>
        <dbReference type="EMBL" id="MDP1027060.1"/>
    </source>
</evidence>
<dbReference type="SMART" id="SM00387">
    <property type="entry name" value="HATPase_c"/>
    <property type="match status" value="1"/>
</dbReference>
<evidence type="ECO:0000259" key="8">
    <source>
        <dbReference type="PROSITE" id="PS50110"/>
    </source>
</evidence>
<evidence type="ECO:0000259" key="7">
    <source>
        <dbReference type="PROSITE" id="PS50109"/>
    </source>
</evidence>
<evidence type="ECO:0000256" key="5">
    <source>
        <dbReference type="ARBA" id="ARBA00022777"/>
    </source>
</evidence>
<keyword evidence="4" id="KW-0808">Transferase</keyword>
<dbReference type="Gene3D" id="3.30.450.40">
    <property type="match status" value="1"/>
</dbReference>
<evidence type="ECO:0000256" key="1">
    <source>
        <dbReference type="ARBA" id="ARBA00000085"/>
    </source>
</evidence>
<dbReference type="CDD" id="cd18161">
    <property type="entry name" value="REC_hyHK_blue-like"/>
    <property type="match status" value="1"/>
</dbReference>
<dbReference type="PROSITE" id="PS50112">
    <property type="entry name" value="PAS"/>
    <property type="match status" value="1"/>
</dbReference>
<comment type="caution">
    <text evidence="10">The sequence shown here is derived from an EMBL/GenBank/DDBJ whole genome shotgun (WGS) entry which is preliminary data.</text>
</comment>
<dbReference type="InterPro" id="IPR003661">
    <property type="entry name" value="HisK_dim/P_dom"/>
</dbReference>
<dbReference type="PANTHER" id="PTHR43065:SF42">
    <property type="entry name" value="TWO-COMPONENT SENSOR PPRA"/>
    <property type="match status" value="1"/>
</dbReference>
<dbReference type="RefSeq" id="WP_305172758.1">
    <property type="nucleotide sequence ID" value="NZ_JAUUDS010000002.1"/>
</dbReference>
<dbReference type="SUPFAM" id="SSF55785">
    <property type="entry name" value="PYP-like sensor domain (PAS domain)"/>
    <property type="match status" value="2"/>
</dbReference>
<evidence type="ECO:0000256" key="2">
    <source>
        <dbReference type="ARBA" id="ARBA00012438"/>
    </source>
</evidence>
<dbReference type="SUPFAM" id="SSF47384">
    <property type="entry name" value="Homodimeric domain of signal transducing histidine kinase"/>
    <property type="match status" value="1"/>
</dbReference>